<comment type="caution">
    <text evidence="1">The sequence shown here is derived from an EMBL/GenBank/DDBJ whole genome shotgun (WGS) entry which is preliminary data.</text>
</comment>
<dbReference type="EMBL" id="LATX01001801">
    <property type="protein sequence ID" value="KTB37919.1"/>
    <property type="molecule type" value="Genomic_DNA"/>
</dbReference>
<gene>
    <name evidence="1" type="ORF">WG66_9505</name>
</gene>
<dbReference type="AlphaFoldDB" id="A0A0W0FNJ4"/>
<evidence type="ECO:0000313" key="2">
    <source>
        <dbReference type="Proteomes" id="UP000054988"/>
    </source>
</evidence>
<name>A0A0W0FNJ4_MONRR</name>
<dbReference type="Proteomes" id="UP000054988">
    <property type="component" value="Unassembled WGS sequence"/>
</dbReference>
<protein>
    <submittedName>
        <fullName evidence="1">Uncharacterized protein</fullName>
    </submittedName>
</protein>
<accession>A0A0W0FNJ4</accession>
<sequence length="35" mass="3805">MQSNLDVAWALEASRAPKHGTFDEGICSPSERVDS</sequence>
<organism evidence="1 2">
    <name type="scientific">Moniliophthora roreri</name>
    <name type="common">Frosty pod rot fungus</name>
    <name type="synonym">Monilia roreri</name>
    <dbReference type="NCBI Taxonomy" id="221103"/>
    <lineage>
        <taxon>Eukaryota</taxon>
        <taxon>Fungi</taxon>
        <taxon>Dikarya</taxon>
        <taxon>Basidiomycota</taxon>
        <taxon>Agaricomycotina</taxon>
        <taxon>Agaricomycetes</taxon>
        <taxon>Agaricomycetidae</taxon>
        <taxon>Agaricales</taxon>
        <taxon>Marasmiineae</taxon>
        <taxon>Marasmiaceae</taxon>
        <taxon>Moniliophthora</taxon>
    </lineage>
</organism>
<evidence type="ECO:0000313" key="1">
    <source>
        <dbReference type="EMBL" id="KTB37919.1"/>
    </source>
</evidence>
<proteinExistence type="predicted"/>
<reference evidence="1 2" key="1">
    <citation type="submission" date="2015-12" db="EMBL/GenBank/DDBJ databases">
        <title>Draft genome sequence of Moniliophthora roreri, the causal agent of frosty pod rot of cacao.</title>
        <authorList>
            <person name="Aime M.C."/>
            <person name="Diaz-Valderrama J.R."/>
            <person name="Kijpornyongpan T."/>
            <person name="Phillips-Mora W."/>
        </authorList>
    </citation>
    <scope>NUCLEOTIDE SEQUENCE [LARGE SCALE GENOMIC DNA]</scope>
    <source>
        <strain evidence="1 2">MCA 2952</strain>
    </source>
</reference>